<name>A0A6A4RQY6_9RHOB</name>
<proteinExistence type="predicted"/>
<evidence type="ECO:0000256" key="1">
    <source>
        <dbReference type="SAM" id="Phobius"/>
    </source>
</evidence>
<feature type="domain" description="Fatty acid desaturase" evidence="2">
    <location>
        <begin position="50"/>
        <end position="256"/>
    </location>
</feature>
<dbReference type="EMBL" id="WSFO01000001">
    <property type="protein sequence ID" value="KAE9632614.1"/>
    <property type="molecule type" value="Genomic_DNA"/>
</dbReference>
<evidence type="ECO:0000313" key="3">
    <source>
        <dbReference type="EMBL" id="KAE9632614.1"/>
    </source>
</evidence>
<dbReference type="RefSeq" id="WP_158976711.1">
    <property type="nucleotide sequence ID" value="NZ_WSFO01000001.1"/>
</dbReference>
<sequence length="282" mass="31754">MCQAIPRETAPNGVPWQDLLPMTRHQKFIELTLPLPWLLASWALFASPVWWLGALPIFMFFLCALRLNHEAIHSNLGMSRRADIAILHFLSALMGGSNCAVAWNHMQHHRHAMGPKDHEGHCGEMTALEVLRYGPRFPVDLNRAAWSMGGRKWRLRILQDWLGVAAFIIFALWLGQRFLLLHLVAVAVAQCLTAFFAVWITHQGTTNSGLAARSQRGVLAKAAYLMFYHREHHLFPKVPVARLPELADRLDRGIAGYAESRRPVVSFLDSEKVGRGSPISSC</sequence>
<comment type="caution">
    <text evidence="3">The sequence shown here is derived from an EMBL/GenBank/DDBJ whole genome shotgun (WGS) entry which is preliminary data.</text>
</comment>
<dbReference type="Proteomes" id="UP000441586">
    <property type="component" value="Unassembled WGS sequence"/>
</dbReference>
<accession>A0A6A4RQY6</accession>
<organism evidence="3 4">
    <name type="scientific">Parasedimentitalea maritima</name>
    <dbReference type="NCBI Taxonomy" id="2578117"/>
    <lineage>
        <taxon>Bacteria</taxon>
        <taxon>Pseudomonadati</taxon>
        <taxon>Pseudomonadota</taxon>
        <taxon>Alphaproteobacteria</taxon>
        <taxon>Rhodobacterales</taxon>
        <taxon>Paracoccaceae</taxon>
        <taxon>Parasedimentitalea</taxon>
    </lineage>
</organism>
<keyword evidence="1" id="KW-1133">Transmembrane helix</keyword>
<keyword evidence="1" id="KW-0472">Membrane</keyword>
<dbReference type="GO" id="GO:0006629">
    <property type="term" value="P:lipid metabolic process"/>
    <property type="evidence" value="ECO:0007669"/>
    <property type="project" value="InterPro"/>
</dbReference>
<reference evidence="3 4" key="1">
    <citation type="submission" date="2019-12" db="EMBL/GenBank/DDBJ databases">
        <authorList>
            <person name="Zhang Y.-J."/>
        </authorList>
    </citation>
    <scope>NUCLEOTIDE SEQUENCE [LARGE SCALE GENOMIC DNA]</scope>
    <source>
        <strain evidence="3 4">H18S-6</strain>
    </source>
</reference>
<dbReference type="AlphaFoldDB" id="A0A6A4RQY6"/>
<feature type="transmembrane region" description="Helical" evidence="1">
    <location>
        <begin position="157"/>
        <end position="174"/>
    </location>
</feature>
<dbReference type="Pfam" id="PF00487">
    <property type="entry name" value="FA_desaturase"/>
    <property type="match status" value="1"/>
</dbReference>
<evidence type="ECO:0000313" key="4">
    <source>
        <dbReference type="Proteomes" id="UP000441586"/>
    </source>
</evidence>
<keyword evidence="1" id="KW-0812">Transmembrane</keyword>
<feature type="transmembrane region" description="Helical" evidence="1">
    <location>
        <begin position="42"/>
        <end position="65"/>
    </location>
</feature>
<feature type="transmembrane region" description="Helical" evidence="1">
    <location>
        <begin position="180"/>
        <end position="200"/>
    </location>
</feature>
<dbReference type="InterPro" id="IPR005804">
    <property type="entry name" value="FA_desaturase_dom"/>
</dbReference>
<gene>
    <name evidence="3" type="ORF">GP644_02240</name>
</gene>
<evidence type="ECO:0000259" key="2">
    <source>
        <dbReference type="Pfam" id="PF00487"/>
    </source>
</evidence>
<protein>
    <submittedName>
        <fullName evidence="3">Fatty acid desaturase</fullName>
    </submittedName>
</protein>